<evidence type="ECO:0000313" key="1">
    <source>
        <dbReference type="EMBL" id="PUU82670.1"/>
    </source>
</evidence>
<sequence>SDSLHYLLCTGNHHRGLHPSFSITGHSSTSSLSRPPFILTQPNFTSGLRLNCHLVQTNLLSARSHPQSPSFFPGFRRLWHTRSAKRRVANLTYEDVLLHVLTEFDGCFLWGNEVYAVASQ</sequence>
<proteinExistence type="predicted"/>
<dbReference type="Proteomes" id="UP000244722">
    <property type="component" value="Unassembled WGS sequence"/>
</dbReference>
<dbReference type="AlphaFoldDB" id="A0A2T7A4P6"/>
<comment type="caution">
    <text evidence="1">The sequence shown here is derived from an EMBL/GenBank/DDBJ whole genome shotgun (WGS) entry which is preliminary data.</text>
</comment>
<gene>
    <name evidence="1" type="ORF">B9Z19DRAFT_1153517</name>
</gene>
<protein>
    <submittedName>
        <fullName evidence="1">Uncharacterized protein</fullName>
    </submittedName>
</protein>
<organism evidence="1 2">
    <name type="scientific">Tuber borchii</name>
    <name type="common">White truffle</name>
    <dbReference type="NCBI Taxonomy" id="42251"/>
    <lineage>
        <taxon>Eukaryota</taxon>
        <taxon>Fungi</taxon>
        <taxon>Dikarya</taxon>
        <taxon>Ascomycota</taxon>
        <taxon>Pezizomycotina</taxon>
        <taxon>Pezizomycetes</taxon>
        <taxon>Pezizales</taxon>
        <taxon>Tuberaceae</taxon>
        <taxon>Tuber</taxon>
    </lineage>
</organism>
<dbReference type="EMBL" id="NESQ01000023">
    <property type="protein sequence ID" value="PUU82670.1"/>
    <property type="molecule type" value="Genomic_DNA"/>
</dbReference>
<evidence type="ECO:0000313" key="2">
    <source>
        <dbReference type="Proteomes" id="UP000244722"/>
    </source>
</evidence>
<keyword evidence="2" id="KW-1185">Reference proteome</keyword>
<feature type="non-terminal residue" evidence="1">
    <location>
        <position position="120"/>
    </location>
</feature>
<feature type="non-terminal residue" evidence="1">
    <location>
        <position position="1"/>
    </location>
</feature>
<name>A0A2T7A4P6_TUBBO</name>
<reference evidence="1 2" key="1">
    <citation type="submission" date="2017-04" db="EMBL/GenBank/DDBJ databases">
        <title>Draft genome sequence of Tuber borchii Vittad., a whitish edible truffle.</title>
        <authorList>
            <consortium name="DOE Joint Genome Institute"/>
            <person name="Murat C."/>
            <person name="Kuo A."/>
            <person name="Barry K.W."/>
            <person name="Clum A."/>
            <person name="Dockter R.B."/>
            <person name="Fauchery L."/>
            <person name="Iotti M."/>
            <person name="Kohler A."/>
            <person name="Labutti K."/>
            <person name="Lindquist E.A."/>
            <person name="Lipzen A."/>
            <person name="Ohm R.A."/>
            <person name="Wang M."/>
            <person name="Grigoriev I.V."/>
            <person name="Zambonelli A."/>
            <person name="Martin F.M."/>
        </authorList>
    </citation>
    <scope>NUCLEOTIDE SEQUENCE [LARGE SCALE GENOMIC DNA]</scope>
    <source>
        <strain evidence="1 2">Tbo3840</strain>
    </source>
</reference>
<accession>A0A2T7A4P6</accession>